<keyword evidence="1" id="KW-1133">Transmembrane helix</keyword>
<gene>
    <name evidence="2" type="ORF">BO99DRAFT_403858</name>
</gene>
<dbReference type="OMA" id="FICFCIY"/>
<dbReference type="EMBL" id="KZ825149">
    <property type="protein sequence ID" value="PYI17950.1"/>
    <property type="molecule type" value="Genomic_DNA"/>
</dbReference>
<dbReference type="Proteomes" id="UP000249829">
    <property type="component" value="Unassembled WGS sequence"/>
</dbReference>
<keyword evidence="3" id="KW-1185">Reference proteome</keyword>
<name>A0A2V5HNY5_ASPV1</name>
<protein>
    <submittedName>
        <fullName evidence="2">Uncharacterized protein</fullName>
    </submittedName>
</protein>
<evidence type="ECO:0000256" key="1">
    <source>
        <dbReference type="SAM" id="Phobius"/>
    </source>
</evidence>
<proteinExistence type="predicted"/>
<keyword evidence="1" id="KW-0472">Membrane</keyword>
<reference evidence="2 3" key="1">
    <citation type="submission" date="2018-02" db="EMBL/GenBank/DDBJ databases">
        <title>The genomes of Aspergillus section Nigri reveals drivers in fungal speciation.</title>
        <authorList>
            <consortium name="DOE Joint Genome Institute"/>
            <person name="Vesth T.C."/>
            <person name="Nybo J."/>
            <person name="Theobald S."/>
            <person name="Brandl J."/>
            <person name="Frisvad J.C."/>
            <person name="Nielsen K.F."/>
            <person name="Lyhne E.K."/>
            <person name="Kogle M.E."/>
            <person name="Kuo A."/>
            <person name="Riley R."/>
            <person name="Clum A."/>
            <person name="Nolan M."/>
            <person name="Lipzen A."/>
            <person name="Salamov A."/>
            <person name="Henrissat B."/>
            <person name="Wiebenga A."/>
            <person name="De vries R.P."/>
            <person name="Grigoriev I.V."/>
            <person name="Mortensen U.H."/>
            <person name="Andersen M.R."/>
            <person name="Baker S.E."/>
        </authorList>
    </citation>
    <scope>NUCLEOTIDE SEQUENCE [LARGE SCALE GENOMIC DNA]</scope>
    <source>
        <strain evidence="2 3">CBS 115571</strain>
    </source>
</reference>
<organism evidence="2 3">
    <name type="scientific">Aspergillus violaceofuscus (strain CBS 115571)</name>
    <dbReference type="NCBI Taxonomy" id="1450538"/>
    <lineage>
        <taxon>Eukaryota</taxon>
        <taxon>Fungi</taxon>
        <taxon>Dikarya</taxon>
        <taxon>Ascomycota</taxon>
        <taxon>Pezizomycotina</taxon>
        <taxon>Eurotiomycetes</taxon>
        <taxon>Eurotiomycetidae</taxon>
        <taxon>Eurotiales</taxon>
        <taxon>Aspergillaceae</taxon>
        <taxon>Aspergillus</taxon>
    </lineage>
</organism>
<dbReference type="PROSITE" id="PS51257">
    <property type="entry name" value="PROKAR_LIPOPROTEIN"/>
    <property type="match status" value="1"/>
</dbReference>
<accession>A0A2V5HNY5</accession>
<keyword evidence="1" id="KW-0812">Transmembrane</keyword>
<sequence>MGLAKIIGKVIIIPILFCIFVGCVIYFLIKYRRDRKREKKEDEIRAQQFQQQQQYVQYQTQQAVAAQYGQSPYYHQATADDSTMKRPEPVFYPVQAHAGTEGV</sequence>
<evidence type="ECO:0000313" key="3">
    <source>
        <dbReference type="Proteomes" id="UP000249829"/>
    </source>
</evidence>
<dbReference type="AlphaFoldDB" id="A0A2V5HNY5"/>
<evidence type="ECO:0000313" key="2">
    <source>
        <dbReference type="EMBL" id="PYI17950.1"/>
    </source>
</evidence>
<feature type="transmembrane region" description="Helical" evidence="1">
    <location>
        <begin position="6"/>
        <end position="29"/>
    </location>
</feature>